<gene>
    <name evidence="1" type="primary">ORF59191</name>
</gene>
<proteinExistence type="predicted"/>
<accession>A0A0B6ZD78</accession>
<sequence>DAHDLHISTTFLMFLKYIHISPTTIEDIAHLTRLYLKTTNKEIWLNRYIMGDMGRKFYRHMDNPNPNYNIDRLTRRDQS</sequence>
<dbReference type="EMBL" id="HACG01019659">
    <property type="protein sequence ID" value="CEK66524.1"/>
    <property type="molecule type" value="Transcribed_RNA"/>
</dbReference>
<dbReference type="AlphaFoldDB" id="A0A0B6ZD78"/>
<protein>
    <submittedName>
        <fullName evidence="1">Uncharacterized protein</fullName>
    </submittedName>
</protein>
<feature type="non-terminal residue" evidence="1">
    <location>
        <position position="1"/>
    </location>
</feature>
<feature type="non-terminal residue" evidence="1">
    <location>
        <position position="79"/>
    </location>
</feature>
<organism evidence="1">
    <name type="scientific">Arion vulgaris</name>
    <dbReference type="NCBI Taxonomy" id="1028688"/>
    <lineage>
        <taxon>Eukaryota</taxon>
        <taxon>Metazoa</taxon>
        <taxon>Spiralia</taxon>
        <taxon>Lophotrochozoa</taxon>
        <taxon>Mollusca</taxon>
        <taxon>Gastropoda</taxon>
        <taxon>Heterobranchia</taxon>
        <taxon>Euthyneura</taxon>
        <taxon>Panpulmonata</taxon>
        <taxon>Eupulmonata</taxon>
        <taxon>Stylommatophora</taxon>
        <taxon>Helicina</taxon>
        <taxon>Arionoidea</taxon>
        <taxon>Arionidae</taxon>
        <taxon>Arion</taxon>
    </lineage>
</organism>
<evidence type="ECO:0000313" key="1">
    <source>
        <dbReference type="EMBL" id="CEK66524.1"/>
    </source>
</evidence>
<reference evidence="1" key="1">
    <citation type="submission" date="2014-12" db="EMBL/GenBank/DDBJ databases">
        <title>Insight into the proteome of Arion vulgaris.</title>
        <authorList>
            <person name="Aradska J."/>
            <person name="Bulat T."/>
            <person name="Smidak R."/>
            <person name="Sarate P."/>
            <person name="Gangsoo J."/>
            <person name="Sialana F."/>
            <person name="Bilban M."/>
            <person name="Lubec G."/>
        </authorList>
    </citation>
    <scope>NUCLEOTIDE SEQUENCE</scope>
    <source>
        <tissue evidence="1">Skin</tissue>
    </source>
</reference>
<name>A0A0B6ZD78_9EUPU</name>